<protein>
    <recommendedName>
        <fullName evidence="3">LysR substrate-binding domain-containing protein</fullName>
    </recommendedName>
</protein>
<dbReference type="GeneID" id="91011675"/>
<accession>A0ABZ0T6R6</accession>
<name>A0ABZ0T6R6_HALED</name>
<evidence type="ECO:0000313" key="2">
    <source>
        <dbReference type="Proteomes" id="UP001322512"/>
    </source>
</evidence>
<dbReference type="RefSeq" id="WP_193875073.1">
    <property type="nucleotide sequence ID" value="NC_014532.2"/>
</dbReference>
<organism evidence="1 2">
    <name type="scientific">Halomonas elongata (strain ATCC 33173 / DSM 2581 / NBRC 15536 / NCIMB 2198 / 1H9)</name>
    <dbReference type="NCBI Taxonomy" id="768066"/>
    <lineage>
        <taxon>Bacteria</taxon>
        <taxon>Pseudomonadati</taxon>
        <taxon>Pseudomonadota</taxon>
        <taxon>Gammaproteobacteria</taxon>
        <taxon>Oceanospirillales</taxon>
        <taxon>Halomonadaceae</taxon>
        <taxon>Halomonas</taxon>
    </lineage>
</organism>
<dbReference type="Proteomes" id="UP001322512">
    <property type="component" value="Chromosome"/>
</dbReference>
<keyword evidence="2" id="KW-1185">Reference proteome</keyword>
<evidence type="ECO:0000313" key="1">
    <source>
        <dbReference type="EMBL" id="WPU46723.1"/>
    </source>
</evidence>
<reference evidence="1 2" key="1">
    <citation type="submission" date="2023-11" db="EMBL/GenBank/DDBJ databases">
        <title>MicrobeMod: A computational toolkit for identifying prokaryotic methylation and restriction-modification with nanopore sequencing.</title>
        <authorList>
            <person name="Crits-Christoph A."/>
            <person name="Kang S.C."/>
            <person name="Lee H."/>
            <person name="Ostrov N."/>
        </authorList>
    </citation>
    <scope>NUCLEOTIDE SEQUENCE [LARGE SCALE GENOMIC DNA]</scope>
    <source>
        <strain evidence="1 2">ATCC 33173</strain>
    </source>
</reference>
<dbReference type="EMBL" id="CP139472">
    <property type="protein sequence ID" value="WPU46723.1"/>
    <property type="molecule type" value="Genomic_DNA"/>
</dbReference>
<gene>
    <name evidence="1" type="ORF">SR933_15950</name>
</gene>
<sequence>MMRFATLGPDDSNHALILRRYLAERGLEHASITLVDDFPSAFESLVARRLDYVLQVTAHPAHADCVGRYMHRAFPVDSFIAASRPLAIVARRDRPHPRSLALQPATRHYTDLADWPEQREMPTIVAVAEAVLDGEVDAGLMAEEMIEQHADRLRLIRPLGAALDTWVLFGHRPLDRGPMLWPEAPITERFRDACRAPSPGR</sequence>
<proteinExistence type="predicted"/>
<evidence type="ECO:0008006" key="3">
    <source>
        <dbReference type="Google" id="ProtNLM"/>
    </source>
</evidence>